<proteinExistence type="predicted"/>
<reference evidence="1 2" key="1">
    <citation type="journal article" date="2016" name="Sci. Rep.">
        <title>The Dendrobium catenatum Lindl. genome sequence provides insights into polysaccharide synthase, floral development and adaptive evolution.</title>
        <authorList>
            <person name="Zhang G.Q."/>
            <person name="Xu Q."/>
            <person name="Bian C."/>
            <person name="Tsai W.C."/>
            <person name="Yeh C.M."/>
            <person name="Liu K.W."/>
            <person name="Yoshida K."/>
            <person name="Zhang L.S."/>
            <person name="Chang S.B."/>
            <person name="Chen F."/>
            <person name="Shi Y."/>
            <person name="Su Y.Y."/>
            <person name="Zhang Y.Q."/>
            <person name="Chen L.J."/>
            <person name="Yin Y."/>
            <person name="Lin M."/>
            <person name="Huang H."/>
            <person name="Deng H."/>
            <person name="Wang Z.W."/>
            <person name="Zhu S.L."/>
            <person name="Zhao X."/>
            <person name="Deng C."/>
            <person name="Niu S.C."/>
            <person name="Huang J."/>
            <person name="Wang M."/>
            <person name="Liu G.H."/>
            <person name="Yang H.J."/>
            <person name="Xiao X.J."/>
            <person name="Hsiao Y.Y."/>
            <person name="Wu W.L."/>
            <person name="Chen Y.Y."/>
            <person name="Mitsuda N."/>
            <person name="Ohme-Takagi M."/>
            <person name="Luo Y.B."/>
            <person name="Van de Peer Y."/>
            <person name="Liu Z.J."/>
        </authorList>
    </citation>
    <scope>NUCLEOTIDE SEQUENCE [LARGE SCALE GENOMIC DNA]</scope>
    <source>
        <tissue evidence="1">The whole plant</tissue>
    </source>
</reference>
<organism evidence="1 2">
    <name type="scientific">Dendrobium catenatum</name>
    <dbReference type="NCBI Taxonomy" id="906689"/>
    <lineage>
        <taxon>Eukaryota</taxon>
        <taxon>Viridiplantae</taxon>
        <taxon>Streptophyta</taxon>
        <taxon>Embryophyta</taxon>
        <taxon>Tracheophyta</taxon>
        <taxon>Spermatophyta</taxon>
        <taxon>Magnoliopsida</taxon>
        <taxon>Liliopsida</taxon>
        <taxon>Asparagales</taxon>
        <taxon>Orchidaceae</taxon>
        <taxon>Epidendroideae</taxon>
        <taxon>Malaxideae</taxon>
        <taxon>Dendrobiinae</taxon>
        <taxon>Dendrobium</taxon>
    </lineage>
</organism>
<evidence type="ECO:0000313" key="1">
    <source>
        <dbReference type="EMBL" id="PKU66304.1"/>
    </source>
</evidence>
<dbReference type="EMBL" id="KZ503279">
    <property type="protein sequence ID" value="PKU66304.1"/>
    <property type="molecule type" value="Genomic_DNA"/>
</dbReference>
<keyword evidence="2" id="KW-1185">Reference proteome</keyword>
<sequence>MEAQLISDEALSNHLTTKNPLSLPLTKKVDNVIVDLDASAHDLETFPVVLPLVEAIVNEENDHCLVNKVLLNVSPNETNVTSLLLTYDHA</sequence>
<dbReference type="Proteomes" id="UP000233837">
    <property type="component" value="Unassembled WGS sequence"/>
</dbReference>
<reference evidence="1 2" key="2">
    <citation type="journal article" date="2017" name="Nature">
        <title>The Apostasia genome and the evolution of orchids.</title>
        <authorList>
            <person name="Zhang G.Q."/>
            <person name="Liu K.W."/>
            <person name="Li Z."/>
            <person name="Lohaus R."/>
            <person name="Hsiao Y.Y."/>
            <person name="Niu S.C."/>
            <person name="Wang J.Y."/>
            <person name="Lin Y.C."/>
            <person name="Xu Q."/>
            <person name="Chen L.J."/>
            <person name="Yoshida K."/>
            <person name="Fujiwara S."/>
            <person name="Wang Z.W."/>
            <person name="Zhang Y.Q."/>
            <person name="Mitsuda N."/>
            <person name="Wang M."/>
            <person name="Liu G.H."/>
            <person name="Pecoraro L."/>
            <person name="Huang H.X."/>
            <person name="Xiao X.J."/>
            <person name="Lin M."/>
            <person name="Wu X.Y."/>
            <person name="Wu W.L."/>
            <person name="Chen Y.Y."/>
            <person name="Chang S.B."/>
            <person name="Sakamoto S."/>
            <person name="Ohme-Takagi M."/>
            <person name="Yagi M."/>
            <person name="Zeng S.J."/>
            <person name="Shen C.Y."/>
            <person name="Yeh C.M."/>
            <person name="Luo Y.B."/>
            <person name="Tsai W.C."/>
            <person name="Van de Peer Y."/>
            <person name="Liu Z.J."/>
        </authorList>
    </citation>
    <scope>NUCLEOTIDE SEQUENCE [LARGE SCALE GENOMIC DNA]</scope>
    <source>
        <tissue evidence="1">The whole plant</tissue>
    </source>
</reference>
<evidence type="ECO:0000313" key="2">
    <source>
        <dbReference type="Proteomes" id="UP000233837"/>
    </source>
</evidence>
<name>A0A2I0VSC1_9ASPA</name>
<gene>
    <name evidence="1" type="ORF">MA16_Dca027744</name>
</gene>
<protein>
    <submittedName>
        <fullName evidence="1">Uncharacterized protein</fullName>
    </submittedName>
</protein>
<dbReference type="AlphaFoldDB" id="A0A2I0VSC1"/>
<accession>A0A2I0VSC1</accession>